<gene>
    <name evidence="3" type="ORF">Tco_0820838</name>
</gene>
<feature type="compositionally biased region" description="Basic and acidic residues" evidence="2">
    <location>
        <begin position="502"/>
        <end position="519"/>
    </location>
</feature>
<reference evidence="3" key="2">
    <citation type="submission" date="2022-01" db="EMBL/GenBank/DDBJ databases">
        <authorList>
            <person name="Yamashiro T."/>
            <person name="Shiraishi A."/>
            <person name="Satake H."/>
            <person name="Nakayama K."/>
        </authorList>
    </citation>
    <scope>NUCLEOTIDE SEQUENCE</scope>
</reference>
<evidence type="ECO:0000313" key="3">
    <source>
        <dbReference type="EMBL" id="GJS99668.1"/>
    </source>
</evidence>
<sequence length="1102" mass="126726">MHQPWRTLEAIINRCLLGKTSSNDRLRPSRIENLCGIYHKADVDNAALIWEDLQYQINNKQSKVRRREIMPYPRFTKVIIHHFMSQHKSISKRHGSPYHTVDNDGVLDRLKFISKGEEHQTFIAISTSSILPMKGRGKGAQGIKATVIPKNETVASKKKPAKKKDKGAGITPEVPDKPTGKSAVSDEGAGTSLETLIDDKDEKVEDIPWVSTDEDESDDDDEEDDESIDIETTDDETTDTDVEDQNKRPMKNKADEEQQGYDQAGDEQVGVLVSTTHKEKPNLLQSTSSHSVSSNFSNQFLNSPNVSLIGTIQANAEVEINSLLDIQIQQDVPNIQQELFHVVKVVSDLEKDVKELKQVYYTPTILESIKYEVPEAVNKYLGSTLRDTLQKDDVSKFIKVKQELAAKEKMSKFLTTPYDQVVEDEHKQKDILFQMMMASKSHEKHPAHKELYDALIQLLLVDKNDMDRLVVDPASQRKRRHDDKDQDPPAGSDQGMKKRRTGKDAEPSKKSLKSKESAKGKTQSNTSKTGKSVSTDKPIHEPEHIVKMDVEEPHLNNVANDADKPQADSWFNEMIQAEKPSLTFDELMSTLIDFSAFAMNRLKLNKITKADLVGPMFNLLKGTCKSCVKLEYNMEECYRALTDQLDWTNPEGHKSPVDMSNPLPLQDKEGRLIIPVEFFFNSIEDMIPTQWSPVKISYDKDDALRISHWGPQHQQFYRAMINKVSKHEVFRNMRISSVVSVQMEKKSSYGYLKEIIVRRADQKLYKFKECDFQDLHLNDIEDMLRLIAQNKLFNLEGDVIVDFVTALKMFTRGIIFKNRVEDVQLEVESYQRKLSLTKPQRTCPHISVKESYTLNFDPPGVIYEEKSKKKRLMRVDEIHKFCDGTLQSIHNILHERLLNFKFGYNKGMPSREWTTKDKRRTCIMLNKIDDQLFKRLVLRSLEVLVGGRKTETDKRLLQRTVGPHGTRGSCKDAYGDTLFQQIQVHNRMLILKTFRRDLRVIRDMYEEAKRRVWTTLGNTEFFPVEVGDVVLVAESAEGLNNRLESLREVLEDNGLMVSREKTQYLRCDFNRSEIAHNKEVEVHIEDHILQPIEPFRFWVGDS</sequence>
<protein>
    <recommendedName>
        <fullName evidence="5">Reverse transcriptase domain-containing protein</fullName>
    </recommendedName>
</protein>
<feature type="compositionally biased region" description="Acidic residues" evidence="2">
    <location>
        <begin position="212"/>
        <end position="243"/>
    </location>
</feature>
<feature type="region of interest" description="Disordered" evidence="2">
    <location>
        <begin position="471"/>
        <end position="540"/>
    </location>
</feature>
<feature type="compositionally biased region" description="Polar residues" evidence="2">
    <location>
        <begin position="522"/>
        <end position="535"/>
    </location>
</feature>
<reference evidence="3" key="1">
    <citation type="journal article" date="2022" name="Int. J. Mol. Sci.">
        <title>Draft Genome of Tanacetum Coccineum: Genomic Comparison of Closely Related Tanacetum-Family Plants.</title>
        <authorList>
            <person name="Yamashiro T."/>
            <person name="Shiraishi A."/>
            <person name="Nakayama K."/>
            <person name="Satake H."/>
        </authorList>
    </citation>
    <scope>NUCLEOTIDE SEQUENCE</scope>
</reference>
<evidence type="ECO:0008006" key="5">
    <source>
        <dbReference type="Google" id="ProtNLM"/>
    </source>
</evidence>
<keyword evidence="1" id="KW-0175">Coiled coil</keyword>
<keyword evidence="4" id="KW-1185">Reference proteome</keyword>
<comment type="caution">
    <text evidence="3">The sequence shown here is derived from an EMBL/GenBank/DDBJ whole genome shotgun (WGS) entry which is preliminary data.</text>
</comment>
<feature type="compositionally biased region" description="Basic residues" evidence="2">
    <location>
        <begin position="156"/>
        <end position="165"/>
    </location>
</feature>
<feature type="compositionally biased region" description="Basic and acidic residues" evidence="2">
    <location>
        <begin position="244"/>
        <end position="256"/>
    </location>
</feature>
<dbReference type="Proteomes" id="UP001151760">
    <property type="component" value="Unassembled WGS sequence"/>
</dbReference>
<accession>A0ABQ5AEU9</accession>
<name>A0ABQ5AEU9_9ASTR</name>
<evidence type="ECO:0000256" key="1">
    <source>
        <dbReference type="SAM" id="Coils"/>
    </source>
</evidence>
<feature type="compositionally biased region" description="Basic and acidic residues" evidence="2">
    <location>
        <begin position="197"/>
        <end position="206"/>
    </location>
</feature>
<dbReference type="EMBL" id="BQNB010012135">
    <property type="protein sequence ID" value="GJS99668.1"/>
    <property type="molecule type" value="Genomic_DNA"/>
</dbReference>
<proteinExistence type="predicted"/>
<evidence type="ECO:0000313" key="4">
    <source>
        <dbReference type="Proteomes" id="UP001151760"/>
    </source>
</evidence>
<feature type="coiled-coil region" evidence="1">
    <location>
        <begin position="991"/>
        <end position="1053"/>
    </location>
</feature>
<organism evidence="3 4">
    <name type="scientific">Tanacetum coccineum</name>
    <dbReference type="NCBI Taxonomy" id="301880"/>
    <lineage>
        <taxon>Eukaryota</taxon>
        <taxon>Viridiplantae</taxon>
        <taxon>Streptophyta</taxon>
        <taxon>Embryophyta</taxon>
        <taxon>Tracheophyta</taxon>
        <taxon>Spermatophyta</taxon>
        <taxon>Magnoliopsida</taxon>
        <taxon>eudicotyledons</taxon>
        <taxon>Gunneridae</taxon>
        <taxon>Pentapetalae</taxon>
        <taxon>asterids</taxon>
        <taxon>campanulids</taxon>
        <taxon>Asterales</taxon>
        <taxon>Asteraceae</taxon>
        <taxon>Asteroideae</taxon>
        <taxon>Anthemideae</taxon>
        <taxon>Anthemidinae</taxon>
        <taxon>Tanacetum</taxon>
    </lineage>
</organism>
<evidence type="ECO:0000256" key="2">
    <source>
        <dbReference type="SAM" id="MobiDB-lite"/>
    </source>
</evidence>
<feature type="region of interest" description="Disordered" evidence="2">
    <location>
        <begin position="151"/>
        <end position="265"/>
    </location>
</feature>